<evidence type="ECO:0000313" key="2">
    <source>
        <dbReference type="Proteomes" id="UP001497416"/>
    </source>
</evidence>
<reference evidence="1 2" key="1">
    <citation type="submission" date="2024-05" db="EMBL/GenBank/DDBJ databases">
        <authorList>
            <person name="Duchaud E."/>
        </authorList>
    </citation>
    <scope>NUCLEOTIDE SEQUENCE [LARGE SCALE GENOMIC DNA]</scope>
    <source>
        <strain evidence="1">Ena-SAMPLE-TAB-13-05-2024-13:56:06:370-140302</strain>
    </source>
</reference>
<dbReference type="EMBL" id="CAXIXY010000004">
    <property type="protein sequence ID" value="CAL2086309.1"/>
    <property type="molecule type" value="Genomic_DNA"/>
</dbReference>
<proteinExistence type="predicted"/>
<accession>A0ABP1ET36</accession>
<dbReference type="RefSeq" id="WP_348712178.1">
    <property type="nucleotide sequence ID" value="NZ_CAXIXW010000015.1"/>
</dbReference>
<comment type="caution">
    <text evidence="1">The sequence shown here is derived from an EMBL/GenBank/DDBJ whole genome shotgun (WGS) entry which is preliminary data.</text>
</comment>
<evidence type="ECO:0008006" key="3">
    <source>
        <dbReference type="Google" id="ProtNLM"/>
    </source>
</evidence>
<sequence length="49" mass="5445">MKKIKLNNKLNLQKEALVKLQDEQLSSVKGAKGRPLSCLYLTCNGGIEE</sequence>
<name>A0ABP1ET36_9FLAO</name>
<dbReference type="InterPro" id="IPR058238">
    <property type="entry name" value="Lant_leader_dom"/>
</dbReference>
<protein>
    <recommendedName>
        <fullName evidence="3">Natural product</fullName>
    </recommendedName>
</protein>
<gene>
    <name evidence="1" type="ORF">T190607A01A_20619</name>
</gene>
<organism evidence="1 2">
    <name type="scientific">Tenacibaculum platacis</name>
    <dbReference type="NCBI Taxonomy" id="3137852"/>
    <lineage>
        <taxon>Bacteria</taxon>
        <taxon>Pseudomonadati</taxon>
        <taxon>Bacteroidota</taxon>
        <taxon>Flavobacteriia</taxon>
        <taxon>Flavobacteriales</taxon>
        <taxon>Flavobacteriaceae</taxon>
        <taxon>Tenacibaculum</taxon>
    </lineage>
</organism>
<keyword evidence="2" id="KW-1185">Reference proteome</keyword>
<dbReference type="Proteomes" id="UP001497416">
    <property type="component" value="Unassembled WGS sequence"/>
</dbReference>
<evidence type="ECO:0000313" key="1">
    <source>
        <dbReference type="EMBL" id="CAL2086309.1"/>
    </source>
</evidence>
<dbReference type="NCBIfam" id="NF038153">
    <property type="entry name" value="lant_leader_L1a"/>
    <property type="match status" value="1"/>
</dbReference>